<sequence>MAIYSRGRRIGALKTHALKKETPIDNEKAADVTVGPQFPRIFCYLGPTTIRIQHGIPPTSMSTRSPLYHVKIARRQWLLPHSQRQGLHPQPRRQWSII</sequence>
<name>A0ACC2KFT7_PERAE</name>
<evidence type="ECO:0000313" key="1">
    <source>
        <dbReference type="EMBL" id="KAJ8620025.1"/>
    </source>
</evidence>
<accession>A0ACC2KFT7</accession>
<organism evidence="1 2">
    <name type="scientific">Persea americana</name>
    <name type="common">Avocado</name>
    <dbReference type="NCBI Taxonomy" id="3435"/>
    <lineage>
        <taxon>Eukaryota</taxon>
        <taxon>Viridiplantae</taxon>
        <taxon>Streptophyta</taxon>
        <taxon>Embryophyta</taxon>
        <taxon>Tracheophyta</taxon>
        <taxon>Spermatophyta</taxon>
        <taxon>Magnoliopsida</taxon>
        <taxon>Magnoliidae</taxon>
        <taxon>Laurales</taxon>
        <taxon>Lauraceae</taxon>
        <taxon>Persea</taxon>
    </lineage>
</organism>
<protein>
    <submittedName>
        <fullName evidence="1">Uncharacterized protein</fullName>
    </submittedName>
</protein>
<comment type="caution">
    <text evidence="1">The sequence shown here is derived from an EMBL/GenBank/DDBJ whole genome shotgun (WGS) entry which is preliminary data.</text>
</comment>
<proteinExistence type="predicted"/>
<evidence type="ECO:0000313" key="2">
    <source>
        <dbReference type="Proteomes" id="UP001234297"/>
    </source>
</evidence>
<reference evidence="1 2" key="1">
    <citation type="journal article" date="2022" name="Hortic Res">
        <title>A haplotype resolved chromosomal level avocado genome allows analysis of novel avocado genes.</title>
        <authorList>
            <person name="Nath O."/>
            <person name="Fletcher S.J."/>
            <person name="Hayward A."/>
            <person name="Shaw L.M."/>
            <person name="Masouleh A.K."/>
            <person name="Furtado A."/>
            <person name="Henry R.J."/>
            <person name="Mitter N."/>
        </authorList>
    </citation>
    <scope>NUCLEOTIDE SEQUENCE [LARGE SCALE GENOMIC DNA]</scope>
    <source>
        <strain evidence="2">cv. Hass</strain>
    </source>
</reference>
<gene>
    <name evidence="1" type="ORF">MRB53_028554</name>
</gene>
<dbReference type="Proteomes" id="UP001234297">
    <property type="component" value="Chromosome 9"/>
</dbReference>
<dbReference type="EMBL" id="CM056817">
    <property type="protein sequence ID" value="KAJ8620025.1"/>
    <property type="molecule type" value="Genomic_DNA"/>
</dbReference>
<keyword evidence="2" id="KW-1185">Reference proteome</keyword>